<dbReference type="CDD" id="cd03801">
    <property type="entry name" value="GT4_PimA-like"/>
    <property type="match status" value="1"/>
</dbReference>
<sequence>MKILYLVSGLGPPAGWGTEYIQDLIFHLSDKGIHATIINPILSHTHPEWKKWSINMEKKHNIKFININPPNWIKNNFYLYLILLPFITTPITFYKLYKQRYDLVHEFSSTPIILIRSLFIRIFFKVPIIFTHSVYNNTILGTFFWFKIFDFANIYIIQSKEILNKLKKIGIRNTKLNLIYPCLNISKFNKKRNMIASRKLLKLPANKFIYSYFGSLTTEKGVNDIIKACKLIPSKFQKNILLYLFVVWKGSNEHKKLKNSIYKANLPFLKLIESYVDIPTLLNASDAVIFPQRTGMGTTIPPLSIIEALIAKKKIIATNIIGVKEWTKTGSLTIIPPNNPQALLNSILKIQFKKTKKLKYLIPKLDIETISSKYYKQYFSLNSGFSNKQPTQ</sequence>
<dbReference type="InterPro" id="IPR001296">
    <property type="entry name" value="Glyco_trans_1"/>
</dbReference>
<gene>
    <name evidence="3" type="ORF">US19_C0002G0006</name>
</gene>
<accession>A0A0G0EYP1</accession>
<dbReference type="GO" id="GO:0016757">
    <property type="term" value="F:glycosyltransferase activity"/>
    <property type="evidence" value="ECO:0007669"/>
    <property type="project" value="InterPro"/>
</dbReference>
<evidence type="ECO:0000256" key="1">
    <source>
        <dbReference type="SAM" id="Phobius"/>
    </source>
</evidence>
<dbReference type="SUPFAM" id="SSF53756">
    <property type="entry name" value="UDP-Glycosyltransferase/glycogen phosphorylase"/>
    <property type="match status" value="1"/>
</dbReference>
<dbReference type="Proteomes" id="UP000034492">
    <property type="component" value="Unassembled WGS sequence"/>
</dbReference>
<feature type="transmembrane region" description="Helical" evidence="1">
    <location>
        <begin position="118"/>
        <end position="135"/>
    </location>
</feature>
<protein>
    <recommendedName>
        <fullName evidence="2">Glycosyl transferase family 1 domain-containing protein</fullName>
    </recommendedName>
</protein>
<dbReference type="Gene3D" id="3.40.50.2000">
    <property type="entry name" value="Glycogen Phosphorylase B"/>
    <property type="match status" value="2"/>
</dbReference>
<keyword evidence="1" id="KW-0472">Membrane</keyword>
<evidence type="ECO:0000259" key="2">
    <source>
        <dbReference type="Pfam" id="PF00534"/>
    </source>
</evidence>
<feature type="domain" description="Glycosyl transferase family 1" evidence="2">
    <location>
        <begin position="198"/>
        <end position="350"/>
    </location>
</feature>
<proteinExistence type="predicted"/>
<keyword evidence="1" id="KW-1133">Transmembrane helix</keyword>
<name>A0A0G0EYP1_9BACT</name>
<feature type="transmembrane region" description="Helical" evidence="1">
    <location>
        <begin position="77"/>
        <end position="97"/>
    </location>
</feature>
<comment type="caution">
    <text evidence="3">The sequence shown here is derived from an EMBL/GenBank/DDBJ whole genome shotgun (WGS) entry which is preliminary data.</text>
</comment>
<dbReference type="EMBL" id="LBSA01000002">
    <property type="protein sequence ID" value="KKQ10587.1"/>
    <property type="molecule type" value="Genomic_DNA"/>
</dbReference>
<keyword evidence="1" id="KW-0812">Transmembrane</keyword>
<dbReference type="AlphaFoldDB" id="A0A0G0EYP1"/>
<organism evidence="3 4">
    <name type="scientific">Candidatus Daviesbacteria bacterium GW2011_GWB1_36_5</name>
    <dbReference type="NCBI Taxonomy" id="1618426"/>
    <lineage>
        <taxon>Bacteria</taxon>
        <taxon>Candidatus Daviesiibacteriota</taxon>
    </lineage>
</organism>
<dbReference type="PANTHER" id="PTHR12526">
    <property type="entry name" value="GLYCOSYLTRANSFERASE"/>
    <property type="match status" value="1"/>
</dbReference>
<evidence type="ECO:0000313" key="4">
    <source>
        <dbReference type="Proteomes" id="UP000034492"/>
    </source>
</evidence>
<dbReference type="Pfam" id="PF00534">
    <property type="entry name" value="Glycos_transf_1"/>
    <property type="match status" value="1"/>
</dbReference>
<evidence type="ECO:0000313" key="3">
    <source>
        <dbReference type="EMBL" id="KKQ10587.1"/>
    </source>
</evidence>
<reference evidence="3 4" key="1">
    <citation type="journal article" date="2015" name="Nature">
        <title>rRNA introns, odd ribosomes, and small enigmatic genomes across a large radiation of phyla.</title>
        <authorList>
            <person name="Brown C.T."/>
            <person name="Hug L.A."/>
            <person name="Thomas B.C."/>
            <person name="Sharon I."/>
            <person name="Castelle C.J."/>
            <person name="Singh A."/>
            <person name="Wilkins M.J."/>
            <person name="Williams K.H."/>
            <person name="Banfield J.F."/>
        </authorList>
    </citation>
    <scope>NUCLEOTIDE SEQUENCE [LARGE SCALE GENOMIC DNA]</scope>
</reference>